<proteinExistence type="predicted"/>
<dbReference type="RefSeq" id="WP_119980882.1">
    <property type="nucleotide sequence ID" value="NZ_CAOJUJ010000024.1"/>
</dbReference>
<dbReference type="Proteomes" id="UP000431913">
    <property type="component" value="Unassembled WGS sequence"/>
</dbReference>
<gene>
    <name evidence="2" type="ORF">FYJ76_14260</name>
</gene>
<sequence>MIRRLHGWLVTRFLPVWAKETILEENKRLRAELEQQRAENRELRAYARGLEEGLSALHGMRLNITLEGGGPDEHSESAV</sequence>
<protein>
    <submittedName>
        <fullName evidence="2">Uncharacterized protein</fullName>
    </submittedName>
</protein>
<evidence type="ECO:0000313" key="3">
    <source>
        <dbReference type="Proteomes" id="UP000431913"/>
    </source>
</evidence>
<keyword evidence="1" id="KW-0175">Coiled coil</keyword>
<evidence type="ECO:0000313" key="2">
    <source>
        <dbReference type="EMBL" id="MST93080.1"/>
    </source>
</evidence>
<feature type="coiled-coil region" evidence="1">
    <location>
        <begin position="19"/>
        <end position="53"/>
    </location>
</feature>
<organism evidence="2 3">
    <name type="scientific">Ruthenibacterium lactatiformans</name>
    <dbReference type="NCBI Taxonomy" id="1550024"/>
    <lineage>
        <taxon>Bacteria</taxon>
        <taxon>Bacillati</taxon>
        <taxon>Bacillota</taxon>
        <taxon>Clostridia</taxon>
        <taxon>Eubacteriales</taxon>
        <taxon>Oscillospiraceae</taxon>
        <taxon>Ruthenibacterium</taxon>
    </lineage>
</organism>
<dbReference type="AlphaFoldDB" id="A0A6I2UCH4"/>
<name>A0A6I2UCH4_9FIRM</name>
<comment type="caution">
    <text evidence="2">The sequence shown here is derived from an EMBL/GenBank/DDBJ whole genome shotgun (WGS) entry which is preliminary data.</text>
</comment>
<reference evidence="2 3" key="1">
    <citation type="submission" date="2019-08" db="EMBL/GenBank/DDBJ databases">
        <title>In-depth cultivation of the pig gut microbiome towards novel bacterial diversity and tailored functional studies.</title>
        <authorList>
            <person name="Wylensek D."/>
            <person name="Hitch T.C.A."/>
            <person name="Clavel T."/>
        </authorList>
    </citation>
    <scope>NUCLEOTIDE SEQUENCE [LARGE SCALE GENOMIC DNA]</scope>
    <source>
        <strain evidence="2 3">WCA3-601-WT-6J</strain>
    </source>
</reference>
<dbReference type="EMBL" id="VUNJ01000019">
    <property type="protein sequence ID" value="MST93080.1"/>
    <property type="molecule type" value="Genomic_DNA"/>
</dbReference>
<evidence type="ECO:0000256" key="1">
    <source>
        <dbReference type="SAM" id="Coils"/>
    </source>
</evidence>
<accession>A0A6I2UCH4</accession>